<dbReference type="AlphaFoldDB" id="M1QB95"/>
<evidence type="ECO:0000313" key="2">
    <source>
        <dbReference type="EMBL" id="AGF93268.1"/>
    </source>
</evidence>
<organism evidence="2">
    <name type="scientific">uncultured organism</name>
    <dbReference type="NCBI Taxonomy" id="155900"/>
    <lineage>
        <taxon>unclassified sequences</taxon>
        <taxon>environmental samples</taxon>
    </lineage>
</organism>
<reference evidence="2" key="1">
    <citation type="journal article" date="2013" name="Syst. Appl. Microbiol.">
        <title>New insights into the archaeal diversity of a hypersaline microbial mat obtained by a metagenomic approach.</title>
        <authorList>
            <person name="Lopez-Lopez A."/>
            <person name="Richter M."/>
            <person name="Pena A."/>
            <person name="Tamames J."/>
            <person name="Rossello-Mora R."/>
        </authorList>
    </citation>
    <scope>NUCLEOTIDE SEQUENCE</scope>
</reference>
<feature type="domain" description="TRAM" evidence="1">
    <location>
        <begin position="13"/>
        <end position="71"/>
    </location>
</feature>
<dbReference type="PROSITE" id="PS50926">
    <property type="entry name" value="TRAM"/>
    <property type="match status" value="1"/>
</dbReference>
<proteinExistence type="predicted"/>
<dbReference type="InterPro" id="IPR002792">
    <property type="entry name" value="TRAM_dom"/>
</dbReference>
<dbReference type="SUPFAM" id="SSF50249">
    <property type="entry name" value="Nucleic acid-binding proteins"/>
    <property type="match status" value="1"/>
</dbReference>
<sequence length="71" mass="7752">MKILFDRNESIAPVQSGEMYDVEIENIASKGDGIARVNGFVIFVPDTSVGDEVTIKVTKVMQKFAFAELAA</sequence>
<protein>
    <submittedName>
        <fullName evidence="2">Deoxyribonuclease/rho motif-like TRAM protein</fullName>
    </submittedName>
</protein>
<gene>
    <name evidence="2" type="ORF">FLSS-30_0037</name>
</gene>
<evidence type="ECO:0000259" key="1">
    <source>
        <dbReference type="PROSITE" id="PS50926"/>
    </source>
</evidence>
<dbReference type="Pfam" id="PF01938">
    <property type="entry name" value="TRAM"/>
    <property type="match status" value="1"/>
</dbReference>
<accession>M1QB95</accession>
<dbReference type="EMBL" id="JX684086">
    <property type="protein sequence ID" value="AGF93268.1"/>
    <property type="molecule type" value="Genomic_DNA"/>
</dbReference>
<dbReference type="Gene3D" id="2.40.50.140">
    <property type="entry name" value="Nucleic acid-binding proteins"/>
    <property type="match status" value="1"/>
</dbReference>
<dbReference type="InterPro" id="IPR012340">
    <property type="entry name" value="NA-bd_OB-fold"/>
</dbReference>
<name>M1QB95_9ZZZZ</name>